<dbReference type="OrthoDB" id="5505971at2"/>
<dbReference type="NCBIfam" id="NF047436">
    <property type="entry name" value="LA_2272_repeat"/>
    <property type="match status" value="3"/>
</dbReference>
<accession>D5EJG3</accession>
<dbReference type="InterPro" id="IPR058093">
    <property type="entry name" value="LA_2272-like"/>
</dbReference>
<reference evidence="2 3" key="1">
    <citation type="journal article" date="2010" name="Stand. Genomic Sci.">
        <title>Complete genome sequence of Coraliomargarita akajimensis type strain (04OKA010-24).</title>
        <authorList>
            <person name="Mavromatis K."/>
            <person name="Abt B."/>
            <person name="Brambilla E."/>
            <person name="Lapidus A."/>
            <person name="Copeland A."/>
            <person name="Deshpande S."/>
            <person name="Nolan M."/>
            <person name="Lucas S."/>
            <person name="Tice H."/>
            <person name="Cheng J.F."/>
            <person name="Han C."/>
            <person name="Detter J.C."/>
            <person name="Woyke T."/>
            <person name="Goodwin L."/>
            <person name="Pitluck S."/>
            <person name="Held B."/>
            <person name="Brettin T."/>
            <person name="Tapia R."/>
            <person name="Ivanova N."/>
            <person name="Mikhailova N."/>
            <person name="Pati A."/>
            <person name="Liolios K."/>
            <person name="Chen A."/>
            <person name="Palaniappan K."/>
            <person name="Land M."/>
            <person name="Hauser L."/>
            <person name="Chang Y.J."/>
            <person name="Jeffries C.D."/>
            <person name="Rohde M."/>
            <person name="Goker M."/>
            <person name="Bristow J."/>
            <person name="Eisen J.A."/>
            <person name="Markowitz V."/>
            <person name="Hugenholtz P."/>
            <person name="Klenk H.P."/>
            <person name="Kyrpides N.C."/>
        </authorList>
    </citation>
    <scope>NUCLEOTIDE SEQUENCE [LARGE SCALE GENOMIC DNA]</scope>
    <source>
        <strain evidence="3">DSM 45221 / IAM 15411 / JCM 23193 / KCTC 12865</strain>
    </source>
</reference>
<proteinExistence type="predicted"/>
<protein>
    <recommendedName>
        <fullName evidence="4">Secreted protein</fullName>
    </recommendedName>
</protein>
<keyword evidence="3" id="KW-1185">Reference proteome</keyword>
<organism evidence="2 3">
    <name type="scientific">Coraliomargarita akajimensis (strain DSM 45221 / IAM 15411 / JCM 23193 / KCTC 12865 / 04OKA010-24)</name>
    <dbReference type="NCBI Taxonomy" id="583355"/>
    <lineage>
        <taxon>Bacteria</taxon>
        <taxon>Pseudomonadati</taxon>
        <taxon>Verrucomicrobiota</taxon>
        <taxon>Opitutia</taxon>
        <taxon>Puniceicoccales</taxon>
        <taxon>Coraliomargaritaceae</taxon>
        <taxon>Coraliomargarita</taxon>
    </lineage>
</organism>
<dbReference type="Proteomes" id="UP000000925">
    <property type="component" value="Chromosome"/>
</dbReference>
<evidence type="ECO:0000313" key="3">
    <source>
        <dbReference type="Proteomes" id="UP000000925"/>
    </source>
</evidence>
<gene>
    <name evidence="2" type="ordered locus">Caka_1543</name>
</gene>
<evidence type="ECO:0000256" key="1">
    <source>
        <dbReference type="SAM" id="SignalP"/>
    </source>
</evidence>
<dbReference type="eggNOG" id="COG3078">
    <property type="taxonomic scope" value="Bacteria"/>
</dbReference>
<name>D5EJG3_CORAD</name>
<evidence type="ECO:0000313" key="2">
    <source>
        <dbReference type="EMBL" id="ADE54562.1"/>
    </source>
</evidence>
<sequence>MKKLILTLVAGALAASTYVSAAGFQASLTPEIAIHDRNTEINGVSIGVWNENPGGQWQAGFVNGATGDSYGLQSFIFLPTFYNYADNYKGVQMAFVNWTKEDFVGVQLGFVNIANNMKGFQWGTVNYCETLNGLQLGLVNWAERSTSGVQIGLANFIPENEWFSDGDLGKGFIFVNWGF</sequence>
<dbReference type="AlphaFoldDB" id="D5EJG3"/>
<feature type="signal peptide" evidence="1">
    <location>
        <begin position="1"/>
        <end position="21"/>
    </location>
</feature>
<evidence type="ECO:0008006" key="4">
    <source>
        <dbReference type="Google" id="ProtNLM"/>
    </source>
</evidence>
<dbReference type="EMBL" id="CP001998">
    <property type="protein sequence ID" value="ADE54562.1"/>
    <property type="molecule type" value="Genomic_DNA"/>
</dbReference>
<feature type="chain" id="PRO_5003071532" description="Secreted protein" evidence="1">
    <location>
        <begin position="22"/>
        <end position="179"/>
    </location>
</feature>
<dbReference type="HOGENOM" id="CLU_1609259_0_0_0"/>
<dbReference type="RefSeq" id="WP_013043284.1">
    <property type="nucleotide sequence ID" value="NC_014008.1"/>
</dbReference>
<keyword evidence="1" id="KW-0732">Signal</keyword>
<dbReference type="KEGG" id="caa:Caka_1543"/>